<organism evidence="3 4">
    <name type="scientific">Candidatus Methanofastidiosum methylothiophilum</name>
    <dbReference type="NCBI Taxonomy" id="1705564"/>
    <lineage>
        <taxon>Archaea</taxon>
        <taxon>Methanobacteriati</taxon>
        <taxon>Methanobacteriota</taxon>
        <taxon>Stenosarchaea group</taxon>
        <taxon>Candidatus Methanofastidiosia</taxon>
        <taxon>Candidatus Methanofastidiosales</taxon>
        <taxon>Candidatus Methanofastidiosaceae</taxon>
        <taxon>Candidatus Methanofastidiosum</taxon>
    </lineage>
</organism>
<dbReference type="Proteomes" id="UP000075398">
    <property type="component" value="Unassembled WGS sequence"/>
</dbReference>
<accession>A0A150IVD8</accession>
<keyword evidence="1 3" id="KW-0808">Transferase</keyword>
<dbReference type="PANTHER" id="PTHR13947">
    <property type="entry name" value="GNAT FAMILY N-ACETYLTRANSFERASE"/>
    <property type="match status" value="1"/>
</dbReference>
<evidence type="ECO:0000313" key="4">
    <source>
        <dbReference type="Proteomes" id="UP000075398"/>
    </source>
</evidence>
<evidence type="ECO:0000259" key="2">
    <source>
        <dbReference type="PROSITE" id="PS51186"/>
    </source>
</evidence>
<gene>
    <name evidence="3" type="ORF">AMQ22_01794</name>
</gene>
<feature type="domain" description="N-acetyltransferase" evidence="2">
    <location>
        <begin position="1"/>
        <end position="151"/>
    </location>
</feature>
<dbReference type="InterPro" id="IPR050769">
    <property type="entry name" value="NAT_camello-type"/>
</dbReference>
<dbReference type="CDD" id="cd04301">
    <property type="entry name" value="NAT_SF"/>
    <property type="match status" value="1"/>
</dbReference>
<name>A0A150IVD8_9EURY</name>
<evidence type="ECO:0000256" key="1">
    <source>
        <dbReference type="ARBA" id="ARBA00022679"/>
    </source>
</evidence>
<protein>
    <submittedName>
        <fullName evidence="3">Acetyltransferase</fullName>
    </submittedName>
</protein>
<evidence type="ECO:0000313" key="3">
    <source>
        <dbReference type="EMBL" id="KYC48912.1"/>
    </source>
</evidence>
<reference evidence="3 4" key="1">
    <citation type="journal article" date="2016" name="ISME J.">
        <title>Chasing the elusive Euryarchaeota class WSA2: genomes reveal a uniquely fastidious methyl-reducing methanogen.</title>
        <authorList>
            <person name="Nobu M.K."/>
            <person name="Narihiro T."/>
            <person name="Kuroda K."/>
            <person name="Mei R."/>
            <person name="Liu W.T."/>
        </authorList>
    </citation>
    <scope>NUCLEOTIDE SEQUENCE [LARGE SCALE GENOMIC DNA]</scope>
    <source>
        <strain evidence="3">U1lsi0528_Bin055</strain>
    </source>
</reference>
<sequence>MIDVVIEETSETIPTDLLLLSDPSEEVINEYIHLSTHFIAKLNNKIVGALLLLKTRPRTMEIMNISVYEEYQNRGIGKQLIYKAIEYAKANKVKELEIGTGNPGLIQMMLYQKCGFRIIGVEFDYFRKNHDEKIFENGIECRDMIRMRMEF</sequence>
<dbReference type="InterPro" id="IPR016181">
    <property type="entry name" value="Acyl_CoA_acyltransferase"/>
</dbReference>
<dbReference type="PROSITE" id="PS51186">
    <property type="entry name" value="GNAT"/>
    <property type="match status" value="1"/>
</dbReference>
<dbReference type="Pfam" id="PF00583">
    <property type="entry name" value="Acetyltransf_1"/>
    <property type="match status" value="1"/>
</dbReference>
<dbReference type="SUPFAM" id="SSF55729">
    <property type="entry name" value="Acyl-CoA N-acyltransferases (Nat)"/>
    <property type="match status" value="1"/>
</dbReference>
<dbReference type="Gene3D" id="3.40.630.30">
    <property type="match status" value="1"/>
</dbReference>
<dbReference type="PANTHER" id="PTHR13947:SF37">
    <property type="entry name" value="LD18367P"/>
    <property type="match status" value="1"/>
</dbReference>
<dbReference type="AlphaFoldDB" id="A0A150IVD8"/>
<dbReference type="EMBL" id="LNGC01000117">
    <property type="protein sequence ID" value="KYC48912.1"/>
    <property type="molecule type" value="Genomic_DNA"/>
</dbReference>
<dbReference type="GO" id="GO:0008080">
    <property type="term" value="F:N-acetyltransferase activity"/>
    <property type="evidence" value="ECO:0007669"/>
    <property type="project" value="InterPro"/>
</dbReference>
<dbReference type="PATRIC" id="fig|1705409.3.peg.1891"/>
<dbReference type="InterPro" id="IPR000182">
    <property type="entry name" value="GNAT_dom"/>
</dbReference>
<comment type="caution">
    <text evidence="3">The sequence shown here is derived from an EMBL/GenBank/DDBJ whole genome shotgun (WGS) entry which is preliminary data.</text>
</comment>
<proteinExistence type="predicted"/>